<keyword evidence="1" id="KW-0732">Signal</keyword>
<reference evidence="4 5" key="1">
    <citation type="submission" date="2017-09" db="EMBL/GenBank/DDBJ databases">
        <authorList>
            <consortium name="International Durum Wheat Genome Sequencing Consortium (IDWGSC)"/>
            <person name="Milanesi L."/>
        </authorList>
    </citation>
    <scope>NUCLEOTIDE SEQUENCE [LARGE SCALE GENOMIC DNA]</scope>
    <source>
        <strain evidence="5">cv. Svevo</strain>
    </source>
</reference>
<dbReference type="PANTHER" id="PTHR47127">
    <property type="entry name" value="10A19I.15"/>
    <property type="match status" value="1"/>
</dbReference>
<dbReference type="AlphaFoldDB" id="A0A9R1BF89"/>
<feature type="chain" id="PRO_5040294264" evidence="1">
    <location>
        <begin position="19"/>
        <end position="293"/>
    </location>
</feature>
<dbReference type="InterPro" id="IPR024752">
    <property type="entry name" value="Myb/SANT-like_dom"/>
</dbReference>
<dbReference type="EMBL" id="LT934122">
    <property type="protein sequence ID" value="VAI62488.1"/>
    <property type="molecule type" value="Genomic_DNA"/>
</dbReference>
<organism evidence="4 5">
    <name type="scientific">Triticum turgidum subsp. durum</name>
    <name type="common">Durum wheat</name>
    <name type="synonym">Triticum durum</name>
    <dbReference type="NCBI Taxonomy" id="4567"/>
    <lineage>
        <taxon>Eukaryota</taxon>
        <taxon>Viridiplantae</taxon>
        <taxon>Streptophyta</taxon>
        <taxon>Embryophyta</taxon>
        <taxon>Tracheophyta</taxon>
        <taxon>Spermatophyta</taxon>
        <taxon>Magnoliopsida</taxon>
        <taxon>Liliopsida</taxon>
        <taxon>Poales</taxon>
        <taxon>Poaceae</taxon>
        <taxon>BOP clade</taxon>
        <taxon>Pooideae</taxon>
        <taxon>Triticodae</taxon>
        <taxon>Triticeae</taxon>
        <taxon>Triticinae</taxon>
        <taxon>Triticum</taxon>
    </lineage>
</organism>
<proteinExistence type="predicted"/>
<dbReference type="InterPro" id="IPR009027">
    <property type="entry name" value="Ribosomal_bL9/RNase_H1_N"/>
</dbReference>
<evidence type="ECO:0000259" key="2">
    <source>
        <dbReference type="Pfam" id="PF01693"/>
    </source>
</evidence>
<feature type="domain" description="Ribonuclease H1 N-terminal" evidence="2">
    <location>
        <begin position="188"/>
        <end position="230"/>
    </location>
</feature>
<dbReference type="InterPro" id="IPR037056">
    <property type="entry name" value="RNase_H1_N_sf"/>
</dbReference>
<dbReference type="Gene3D" id="3.40.970.10">
    <property type="entry name" value="Ribonuclease H1, N-terminal domain"/>
    <property type="match status" value="1"/>
</dbReference>
<evidence type="ECO:0000313" key="4">
    <source>
        <dbReference type="EMBL" id="VAI62488.1"/>
    </source>
</evidence>
<evidence type="ECO:0000256" key="1">
    <source>
        <dbReference type="SAM" id="SignalP"/>
    </source>
</evidence>
<evidence type="ECO:0000313" key="5">
    <source>
        <dbReference type="Proteomes" id="UP000324705"/>
    </source>
</evidence>
<feature type="signal peptide" evidence="1">
    <location>
        <begin position="1"/>
        <end position="18"/>
    </location>
</feature>
<dbReference type="Pfam" id="PF01693">
    <property type="entry name" value="Cauli_VI"/>
    <property type="match status" value="1"/>
</dbReference>
<dbReference type="Pfam" id="PF12776">
    <property type="entry name" value="Myb_DNA-bind_3"/>
    <property type="match status" value="1"/>
</dbReference>
<gene>
    <name evidence="4" type="ORF">TRITD_6Bv1G212480</name>
</gene>
<dbReference type="SUPFAM" id="SSF55658">
    <property type="entry name" value="L9 N-domain-like"/>
    <property type="match status" value="1"/>
</dbReference>
<protein>
    <submittedName>
        <fullName evidence="4">Uncharacterized protein</fullName>
    </submittedName>
</protein>
<dbReference type="Proteomes" id="UP000324705">
    <property type="component" value="Chromosome 6B"/>
</dbReference>
<dbReference type="Gramene" id="TRITD6Bv1G212480.1">
    <property type="protein sequence ID" value="TRITD6Bv1G212480.1"/>
    <property type="gene ID" value="TRITD6Bv1G212480"/>
</dbReference>
<keyword evidence="5" id="KW-1185">Reference proteome</keyword>
<name>A0A9R1BF89_TRITD</name>
<dbReference type="InterPro" id="IPR011320">
    <property type="entry name" value="RNase_H1_N"/>
</dbReference>
<feature type="domain" description="Myb/SANT-like" evidence="3">
    <location>
        <begin position="57"/>
        <end position="144"/>
    </location>
</feature>
<accession>A0A9R1BF89</accession>
<evidence type="ECO:0000259" key="3">
    <source>
        <dbReference type="Pfam" id="PF12776"/>
    </source>
</evidence>
<sequence>MKHVLAMIVMNHVHVCSCFYGLSVVLVEPTPAAIAAAAAIKLAAAKAKKDGRSNNMKWQPFMSTFVLDKMCELISSGVRTDKGFKEVHLNTVAKKVFEFCGQEVSATQVYNHLRKWRSRWIQVSKLRDLSSASWDENTCSIVLEAEHYAGHVAGGFSDEALMAALSHLLDNKAQGVGFVAMADAHRGKWYIVFIGEVPGVYSSWEEANAQVASYSNCNYRGFKTRQAAEQAYSAWVRKHGGSSVDSAKVGAVKVEAAKVDRQFVLKLKNFIIFAQFITIVVLWHWCASCDRCG</sequence>